<dbReference type="OrthoDB" id="8481704at2"/>
<dbReference type="Proteomes" id="UP000282977">
    <property type="component" value="Unassembled WGS sequence"/>
</dbReference>
<evidence type="ECO:0000259" key="2">
    <source>
        <dbReference type="Pfam" id="PF10135"/>
    </source>
</evidence>
<accession>A0A437JBS6</accession>
<dbReference type="Pfam" id="PF10135">
    <property type="entry name" value="Rod-binding"/>
    <property type="match status" value="1"/>
</dbReference>
<keyword evidence="3" id="KW-0969">Cilium</keyword>
<name>A0A437JBS6_9SPHN</name>
<evidence type="ECO:0000256" key="1">
    <source>
        <dbReference type="SAM" id="MobiDB-lite"/>
    </source>
</evidence>
<evidence type="ECO:0000313" key="4">
    <source>
        <dbReference type="Proteomes" id="UP000282977"/>
    </source>
</evidence>
<keyword evidence="3" id="KW-0966">Cell projection</keyword>
<reference evidence="3 4" key="1">
    <citation type="submission" date="2019-01" db="EMBL/GenBank/DDBJ databases">
        <authorList>
            <person name="Chen W.-M."/>
        </authorList>
    </citation>
    <scope>NUCLEOTIDE SEQUENCE [LARGE SCALE GENOMIC DNA]</scope>
    <source>
        <strain evidence="3 4">TLA-22</strain>
    </source>
</reference>
<dbReference type="EMBL" id="RZUL01000001">
    <property type="protein sequence ID" value="RVT43357.1"/>
    <property type="molecule type" value="Genomic_DNA"/>
</dbReference>
<evidence type="ECO:0000313" key="3">
    <source>
        <dbReference type="EMBL" id="RVT43357.1"/>
    </source>
</evidence>
<dbReference type="AlphaFoldDB" id="A0A437JBS6"/>
<feature type="domain" description="Flagellar protein FlgJ N-terminal" evidence="2">
    <location>
        <begin position="46"/>
        <end position="91"/>
    </location>
</feature>
<feature type="region of interest" description="Disordered" evidence="1">
    <location>
        <begin position="1"/>
        <end position="27"/>
    </location>
</feature>
<sequence length="112" mass="11656">MTQIAFPSAASGAGRTAASPDPQAKAQLEKTAKAFEAIFLRQMIATMRSSSLGEGLTDNGESAQFRDMADARTADNMAETGKFGIAELLVKHLTQTLPTDPATKASPDGSPA</sequence>
<proteinExistence type="predicted"/>
<organism evidence="3 4">
    <name type="scientific">Sphingobium algorifonticola</name>
    <dbReference type="NCBI Taxonomy" id="2008318"/>
    <lineage>
        <taxon>Bacteria</taxon>
        <taxon>Pseudomonadati</taxon>
        <taxon>Pseudomonadota</taxon>
        <taxon>Alphaproteobacteria</taxon>
        <taxon>Sphingomonadales</taxon>
        <taxon>Sphingomonadaceae</taxon>
        <taxon>Sphingobium</taxon>
    </lineage>
</organism>
<keyword evidence="3" id="KW-0282">Flagellum</keyword>
<protein>
    <submittedName>
        <fullName evidence="3">Flagellar biosynthesis protein FlgI</fullName>
    </submittedName>
</protein>
<keyword evidence="4" id="KW-1185">Reference proteome</keyword>
<gene>
    <name evidence="3" type="ORF">ENE74_01620</name>
</gene>
<comment type="caution">
    <text evidence="3">The sequence shown here is derived from an EMBL/GenBank/DDBJ whole genome shotgun (WGS) entry which is preliminary data.</text>
</comment>
<dbReference type="RefSeq" id="WP_127688893.1">
    <property type="nucleotide sequence ID" value="NZ_RZUL01000001.1"/>
</dbReference>
<feature type="compositionally biased region" description="Low complexity" evidence="1">
    <location>
        <begin position="8"/>
        <end position="19"/>
    </location>
</feature>
<dbReference type="InterPro" id="IPR019301">
    <property type="entry name" value="Flagellar_prot_FlgJ_N"/>
</dbReference>